<protein>
    <recommendedName>
        <fullName evidence="1">Signal recognition particle SRP54 subunit M-domain domain-containing protein</fullName>
    </recommendedName>
</protein>
<name>A0ABP0S8J0_9DINO</name>
<feature type="domain" description="Signal recognition particle SRP54 subunit M-domain" evidence="1">
    <location>
        <begin position="119"/>
        <end position="224"/>
    </location>
</feature>
<dbReference type="EMBL" id="CAXAMN010027139">
    <property type="protein sequence ID" value="CAK9108682.1"/>
    <property type="molecule type" value="Genomic_DNA"/>
</dbReference>
<proteinExistence type="predicted"/>
<dbReference type="InterPro" id="IPR004125">
    <property type="entry name" value="Signal_recog_particle_SRP54_M"/>
</dbReference>
<accession>A0ABP0S8J0</accession>
<sequence>MPLDSMECNVPLDQLIVWRGMDGWTQLDARELKSSSHRILERHASLLSEAFGTTIKAAERGPPQGHTASFSRQCQPRTLRRGIFEDMQKSLTDSAVQAASGLSKEENEAMLENCKSGKMSLDDYLVVMKMFGKLGEVGEKVGPLKDMLQQGSNTQNVEDAKERFAEQEQMVKVMTDEERKNPDLFFKQGPAGRNALKRWATAAGKSDQEMLDFLVEYRTMKSMFGKLGQGEDFADVQKQLRKETDELRNNVKTRKVNLFGPTKAADMVLAALGQTGFQNKGRT</sequence>
<evidence type="ECO:0000259" key="1">
    <source>
        <dbReference type="Pfam" id="PF02978"/>
    </source>
</evidence>
<dbReference type="Gene3D" id="1.10.260.30">
    <property type="entry name" value="Signal recognition particle, SRP54 subunit, M-domain"/>
    <property type="match status" value="1"/>
</dbReference>
<organism evidence="2 3">
    <name type="scientific">Durusdinium trenchii</name>
    <dbReference type="NCBI Taxonomy" id="1381693"/>
    <lineage>
        <taxon>Eukaryota</taxon>
        <taxon>Sar</taxon>
        <taxon>Alveolata</taxon>
        <taxon>Dinophyceae</taxon>
        <taxon>Suessiales</taxon>
        <taxon>Symbiodiniaceae</taxon>
        <taxon>Durusdinium</taxon>
    </lineage>
</organism>
<keyword evidence="3" id="KW-1185">Reference proteome</keyword>
<dbReference type="Pfam" id="PF02978">
    <property type="entry name" value="SRP_SPB"/>
    <property type="match status" value="1"/>
</dbReference>
<reference evidence="2 3" key="1">
    <citation type="submission" date="2024-02" db="EMBL/GenBank/DDBJ databases">
        <authorList>
            <person name="Chen Y."/>
            <person name="Shah S."/>
            <person name="Dougan E. K."/>
            <person name="Thang M."/>
            <person name="Chan C."/>
        </authorList>
    </citation>
    <scope>NUCLEOTIDE SEQUENCE [LARGE SCALE GENOMIC DNA]</scope>
</reference>
<dbReference type="Proteomes" id="UP001642484">
    <property type="component" value="Unassembled WGS sequence"/>
</dbReference>
<dbReference type="SUPFAM" id="SSF47446">
    <property type="entry name" value="Signal peptide-binding domain"/>
    <property type="match status" value="1"/>
</dbReference>
<comment type="caution">
    <text evidence="2">The sequence shown here is derived from an EMBL/GenBank/DDBJ whole genome shotgun (WGS) entry which is preliminary data.</text>
</comment>
<dbReference type="InterPro" id="IPR036891">
    <property type="entry name" value="Signal_recog_part_SRP54_M_sf"/>
</dbReference>
<gene>
    <name evidence="2" type="ORF">CCMP2556_LOCUS50618</name>
</gene>
<evidence type="ECO:0000313" key="2">
    <source>
        <dbReference type="EMBL" id="CAK9108682.1"/>
    </source>
</evidence>
<evidence type="ECO:0000313" key="3">
    <source>
        <dbReference type="Proteomes" id="UP001642484"/>
    </source>
</evidence>